<feature type="compositionally biased region" description="Low complexity" evidence="5">
    <location>
        <begin position="274"/>
        <end position="290"/>
    </location>
</feature>
<dbReference type="SMART" id="SM00385">
    <property type="entry name" value="CYCLIN"/>
    <property type="match status" value="1"/>
</dbReference>
<accession>A0A803KY88</accession>
<sequence length="308" mass="35326">MEGSSSQPSSSNLLCREDKSYLNEGDEQNRETQFQNSQLVPYYQDLDSEDDFYLQMLVRREINSSSNSSSNFPYWLKNSRALSINWILNAKDSFGFLNQTAYLSILYLDRFLSRRYIYEHQPWAVTLLGVACLSLAAKMDECKVPALSEYQVPDFEFERNVMQNMELLVLTTLEWNMTLSTPFVYLHYYATKLDDQNVDPLISRGTQLVMGFIKESNSVGDYYPFVVAAAAVMAAIDWQLTQEALKLRISTVSLWQTSDDRLCSREIPSTPNLTTEVEQTTTTDKPSTSGTKRKLTFRDSDQNPDLPD</sequence>
<dbReference type="PROSITE" id="PS00292">
    <property type="entry name" value="CYCLINS"/>
    <property type="match status" value="1"/>
</dbReference>
<evidence type="ECO:0000256" key="2">
    <source>
        <dbReference type="ARBA" id="ARBA00023127"/>
    </source>
</evidence>
<evidence type="ECO:0000313" key="7">
    <source>
        <dbReference type="EnsemblPlants" id="AUR62003997-RA:cds"/>
    </source>
</evidence>
<keyword evidence="2 4" id="KW-0195">Cyclin</keyword>
<dbReference type="GO" id="GO:0051301">
    <property type="term" value="P:cell division"/>
    <property type="evidence" value="ECO:0007669"/>
    <property type="project" value="UniProtKB-KW"/>
</dbReference>
<dbReference type="InterPro" id="IPR006671">
    <property type="entry name" value="Cyclin_N"/>
</dbReference>
<keyword evidence="1" id="KW-0132">Cell division</keyword>
<organism evidence="7 8">
    <name type="scientific">Chenopodium quinoa</name>
    <name type="common">Quinoa</name>
    <dbReference type="NCBI Taxonomy" id="63459"/>
    <lineage>
        <taxon>Eukaryota</taxon>
        <taxon>Viridiplantae</taxon>
        <taxon>Streptophyta</taxon>
        <taxon>Embryophyta</taxon>
        <taxon>Tracheophyta</taxon>
        <taxon>Spermatophyta</taxon>
        <taxon>Magnoliopsida</taxon>
        <taxon>eudicotyledons</taxon>
        <taxon>Gunneridae</taxon>
        <taxon>Pentapetalae</taxon>
        <taxon>Caryophyllales</taxon>
        <taxon>Chenopodiaceae</taxon>
        <taxon>Chenopodioideae</taxon>
        <taxon>Atripliceae</taxon>
        <taxon>Chenopodium</taxon>
    </lineage>
</organism>
<evidence type="ECO:0000256" key="3">
    <source>
        <dbReference type="ARBA" id="ARBA00023306"/>
    </source>
</evidence>
<dbReference type="InterPro" id="IPR036915">
    <property type="entry name" value="Cyclin-like_sf"/>
</dbReference>
<keyword evidence="3" id="KW-0131">Cell cycle</keyword>
<dbReference type="InterPro" id="IPR048258">
    <property type="entry name" value="Cyclins_cyclin-box"/>
</dbReference>
<evidence type="ECO:0000256" key="1">
    <source>
        <dbReference type="ARBA" id="ARBA00022618"/>
    </source>
</evidence>
<dbReference type="Gramene" id="AUR62003997-RA">
    <property type="protein sequence ID" value="AUR62003997-RA:cds"/>
    <property type="gene ID" value="AUR62003997"/>
</dbReference>
<dbReference type="Gene3D" id="1.10.472.10">
    <property type="entry name" value="Cyclin-like"/>
    <property type="match status" value="2"/>
</dbReference>
<proteinExistence type="inferred from homology"/>
<evidence type="ECO:0000313" key="8">
    <source>
        <dbReference type="Proteomes" id="UP000596660"/>
    </source>
</evidence>
<feature type="domain" description="Cyclin-like" evidence="6">
    <location>
        <begin position="85"/>
        <end position="171"/>
    </location>
</feature>
<dbReference type="PANTHER" id="PTHR10177">
    <property type="entry name" value="CYCLINS"/>
    <property type="match status" value="1"/>
</dbReference>
<evidence type="ECO:0000259" key="6">
    <source>
        <dbReference type="SMART" id="SM00385"/>
    </source>
</evidence>
<dbReference type="InterPro" id="IPR013763">
    <property type="entry name" value="Cyclin-like_dom"/>
</dbReference>
<dbReference type="Proteomes" id="UP000596660">
    <property type="component" value="Unplaced"/>
</dbReference>
<dbReference type="InterPro" id="IPR039361">
    <property type="entry name" value="Cyclin"/>
</dbReference>
<dbReference type="SUPFAM" id="SSF47954">
    <property type="entry name" value="Cyclin-like"/>
    <property type="match status" value="1"/>
</dbReference>
<keyword evidence="8" id="KW-1185">Reference proteome</keyword>
<dbReference type="Pfam" id="PF00134">
    <property type="entry name" value="Cyclin_N"/>
    <property type="match status" value="1"/>
</dbReference>
<feature type="region of interest" description="Disordered" evidence="5">
    <location>
        <begin position="265"/>
        <end position="308"/>
    </location>
</feature>
<dbReference type="EnsemblPlants" id="AUR62003997-RA">
    <property type="protein sequence ID" value="AUR62003997-RA:cds"/>
    <property type="gene ID" value="AUR62003997"/>
</dbReference>
<reference evidence="7" key="2">
    <citation type="submission" date="2021-03" db="UniProtKB">
        <authorList>
            <consortium name="EnsemblPlants"/>
        </authorList>
    </citation>
    <scope>IDENTIFICATION</scope>
</reference>
<protein>
    <recommendedName>
        <fullName evidence="6">Cyclin-like domain-containing protein</fullName>
    </recommendedName>
</protein>
<evidence type="ECO:0000256" key="5">
    <source>
        <dbReference type="SAM" id="MobiDB-lite"/>
    </source>
</evidence>
<evidence type="ECO:0000256" key="4">
    <source>
        <dbReference type="RuleBase" id="RU000383"/>
    </source>
</evidence>
<name>A0A803KY88_CHEQI</name>
<reference evidence="7" key="1">
    <citation type="journal article" date="2017" name="Nature">
        <title>The genome of Chenopodium quinoa.</title>
        <authorList>
            <person name="Jarvis D.E."/>
            <person name="Ho Y.S."/>
            <person name="Lightfoot D.J."/>
            <person name="Schmoeckel S.M."/>
            <person name="Li B."/>
            <person name="Borm T.J.A."/>
            <person name="Ohyanagi H."/>
            <person name="Mineta K."/>
            <person name="Michell C.T."/>
            <person name="Saber N."/>
            <person name="Kharbatia N.M."/>
            <person name="Rupper R.R."/>
            <person name="Sharp A.R."/>
            <person name="Dally N."/>
            <person name="Boughton B.A."/>
            <person name="Woo Y.H."/>
            <person name="Gao G."/>
            <person name="Schijlen E.G.W.M."/>
            <person name="Guo X."/>
            <person name="Momin A.A."/>
            <person name="Negrao S."/>
            <person name="Al-Babili S."/>
            <person name="Gehring C."/>
            <person name="Roessner U."/>
            <person name="Jung C."/>
            <person name="Murphy K."/>
            <person name="Arold S.T."/>
            <person name="Gojobori T."/>
            <person name="van der Linden C.G."/>
            <person name="van Loo E.N."/>
            <person name="Jellen E.N."/>
            <person name="Maughan P.J."/>
            <person name="Tester M."/>
        </authorList>
    </citation>
    <scope>NUCLEOTIDE SEQUENCE [LARGE SCALE GENOMIC DNA]</scope>
    <source>
        <strain evidence="7">cv. PI 614886</strain>
    </source>
</reference>
<comment type="similarity">
    <text evidence="4">Belongs to the cyclin family.</text>
</comment>
<feature type="region of interest" description="Disordered" evidence="5">
    <location>
        <begin position="1"/>
        <end position="34"/>
    </location>
</feature>
<dbReference type="OMA" id="IEMRICK"/>
<dbReference type="AlphaFoldDB" id="A0A803KY88"/>
<feature type="compositionally biased region" description="Low complexity" evidence="5">
    <location>
        <begin position="1"/>
        <end position="11"/>
    </location>
</feature>